<reference evidence="2" key="1">
    <citation type="journal article" date="2020" name="Stud. Mycol.">
        <title>101 Dothideomycetes genomes: a test case for predicting lifestyles and emergence of pathogens.</title>
        <authorList>
            <person name="Haridas S."/>
            <person name="Albert R."/>
            <person name="Binder M."/>
            <person name="Bloem J."/>
            <person name="Labutti K."/>
            <person name="Salamov A."/>
            <person name="Andreopoulos B."/>
            <person name="Baker S."/>
            <person name="Barry K."/>
            <person name="Bills G."/>
            <person name="Bluhm B."/>
            <person name="Cannon C."/>
            <person name="Castanera R."/>
            <person name="Culley D."/>
            <person name="Daum C."/>
            <person name="Ezra D."/>
            <person name="Gonzalez J."/>
            <person name="Henrissat B."/>
            <person name="Kuo A."/>
            <person name="Liang C."/>
            <person name="Lipzen A."/>
            <person name="Lutzoni F."/>
            <person name="Magnuson J."/>
            <person name="Mondo S."/>
            <person name="Nolan M."/>
            <person name="Ohm R."/>
            <person name="Pangilinan J."/>
            <person name="Park H.-J."/>
            <person name="Ramirez L."/>
            <person name="Alfaro M."/>
            <person name="Sun H."/>
            <person name="Tritt A."/>
            <person name="Yoshinaga Y."/>
            <person name="Zwiers L.-H."/>
            <person name="Turgeon B."/>
            <person name="Goodwin S."/>
            <person name="Spatafora J."/>
            <person name="Crous P."/>
            <person name="Grigoriev I."/>
        </authorList>
    </citation>
    <scope>NUCLEOTIDE SEQUENCE</scope>
    <source>
        <strain evidence="2">SCOH1-5</strain>
    </source>
</reference>
<protein>
    <submittedName>
        <fullName evidence="2">Uncharacterized protein</fullName>
    </submittedName>
</protein>
<feature type="chain" id="PRO_5025442510" evidence="1">
    <location>
        <begin position="20"/>
        <end position="98"/>
    </location>
</feature>
<proteinExistence type="predicted"/>
<evidence type="ECO:0000313" key="3">
    <source>
        <dbReference type="Proteomes" id="UP000799539"/>
    </source>
</evidence>
<feature type="signal peptide" evidence="1">
    <location>
        <begin position="1"/>
        <end position="19"/>
    </location>
</feature>
<sequence length="98" mass="10402">MQPSSILALIAAAAGIAQAGNFLNDPTGACKGKGLKASCEYNVDYEYDGYDGKRHHQVCDGSSYCMSRSGLLNDHSQGGINENMCQQCVDCCTDTIIS</sequence>
<accession>A0A6A6FGE7</accession>
<dbReference type="AlphaFoldDB" id="A0A6A6FGE7"/>
<evidence type="ECO:0000256" key="1">
    <source>
        <dbReference type="SAM" id="SignalP"/>
    </source>
</evidence>
<dbReference type="Proteomes" id="UP000799539">
    <property type="component" value="Unassembled WGS sequence"/>
</dbReference>
<keyword evidence="1" id="KW-0732">Signal</keyword>
<evidence type="ECO:0000313" key="2">
    <source>
        <dbReference type="EMBL" id="KAF2212451.1"/>
    </source>
</evidence>
<dbReference type="EMBL" id="ML992673">
    <property type="protein sequence ID" value="KAF2212451.1"/>
    <property type="molecule type" value="Genomic_DNA"/>
</dbReference>
<keyword evidence="3" id="KW-1185">Reference proteome</keyword>
<name>A0A6A6FGE7_9PEZI</name>
<organism evidence="2 3">
    <name type="scientific">Cercospora zeae-maydis SCOH1-5</name>
    <dbReference type="NCBI Taxonomy" id="717836"/>
    <lineage>
        <taxon>Eukaryota</taxon>
        <taxon>Fungi</taxon>
        <taxon>Dikarya</taxon>
        <taxon>Ascomycota</taxon>
        <taxon>Pezizomycotina</taxon>
        <taxon>Dothideomycetes</taxon>
        <taxon>Dothideomycetidae</taxon>
        <taxon>Mycosphaerellales</taxon>
        <taxon>Mycosphaerellaceae</taxon>
        <taxon>Cercospora</taxon>
    </lineage>
</organism>
<gene>
    <name evidence="2" type="ORF">CERZMDRAFT_97719</name>
</gene>